<name>A0AA85A395_9TREM</name>
<feature type="repeat" description="RCC1" evidence="1">
    <location>
        <begin position="213"/>
        <end position="282"/>
    </location>
</feature>
<feature type="repeat" description="RCC1" evidence="1">
    <location>
        <begin position="283"/>
        <end position="341"/>
    </location>
</feature>
<dbReference type="AlphaFoldDB" id="A0AA85A395"/>
<dbReference type="Gene3D" id="2.130.10.30">
    <property type="entry name" value="Regulator of chromosome condensation 1/beta-lactamase-inhibitor protein II"/>
    <property type="match status" value="1"/>
</dbReference>
<dbReference type="InterPro" id="IPR000408">
    <property type="entry name" value="Reg_chr_condens"/>
</dbReference>
<dbReference type="PANTHER" id="PTHR46849:SF1">
    <property type="entry name" value="RCC1 DOMAIN-CONTAINING PROTEIN 1"/>
    <property type="match status" value="1"/>
</dbReference>
<dbReference type="PRINTS" id="PR00633">
    <property type="entry name" value="RCCNDNSATION"/>
</dbReference>
<reference evidence="3" key="1">
    <citation type="submission" date="2023-11" db="UniProtKB">
        <authorList>
            <consortium name="WormBaseParasite"/>
        </authorList>
    </citation>
    <scope>IDENTIFICATION</scope>
</reference>
<dbReference type="InterPro" id="IPR052830">
    <property type="entry name" value="RCC1_domain-containing"/>
</dbReference>
<dbReference type="WBParaSite" id="SMRG1_62090.1">
    <property type="protein sequence ID" value="SMRG1_62090.1"/>
    <property type="gene ID" value="SMRG1_62090"/>
</dbReference>
<organism evidence="2 3">
    <name type="scientific">Schistosoma margrebowiei</name>
    <dbReference type="NCBI Taxonomy" id="48269"/>
    <lineage>
        <taxon>Eukaryota</taxon>
        <taxon>Metazoa</taxon>
        <taxon>Spiralia</taxon>
        <taxon>Lophotrochozoa</taxon>
        <taxon>Platyhelminthes</taxon>
        <taxon>Trematoda</taxon>
        <taxon>Digenea</taxon>
        <taxon>Strigeidida</taxon>
        <taxon>Schistosomatoidea</taxon>
        <taxon>Schistosomatidae</taxon>
        <taxon>Schistosoma</taxon>
    </lineage>
</organism>
<dbReference type="PANTHER" id="PTHR46849">
    <property type="entry name" value="RCC1 DOMAIN-CONTAINING PROTEIN 1"/>
    <property type="match status" value="1"/>
</dbReference>
<dbReference type="Proteomes" id="UP000050790">
    <property type="component" value="Unassembled WGS sequence"/>
</dbReference>
<evidence type="ECO:0000256" key="1">
    <source>
        <dbReference type="PROSITE-ProRule" id="PRU00235"/>
    </source>
</evidence>
<dbReference type="PROSITE" id="PS50012">
    <property type="entry name" value="RCC1_3"/>
    <property type="match status" value="3"/>
</dbReference>
<sequence length="343" mass="37138">MKISTENLVLTSGAYRHYDGEWKSTFEFTPSDCLVFADWHCSLLSRDFPTSYSLVGLLQEKDLNLTALSIGSNDSWLFIATPESITGIEKNHGNSVSADISVVQVASDGQNVYCVKDETVTSLKVCNFGNIIAVDRPLSLTIKIKSISCGLGFLLCLTFSGQVFSQGIGSRGQLGLGDLTDKTELTIIEALQILTVTQIAAGNWHSVCLTDTGDVYTWGWNEHGQLGHRSLGISNKSNSITEKERESCVSVLALPAPVDFPDNLSISQIACGGCHTACLTEDGILFCFGCNKFGQLGFDSSMEAVDSPVKHPLLTNQQLDSNMVISSVYCGLWSTTLYLNSKT</sequence>
<evidence type="ECO:0000313" key="2">
    <source>
        <dbReference type="Proteomes" id="UP000050790"/>
    </source>
</evidence>
<protein>
    <submittedName>
        <fullName evidence="3">Uncharacterized protein</fullName>
    </submittedName>
</protein>
<evidence type="ECO:0000313" key="3">
    <source>
        <dbReference type="WBParaSite" id="SMRG1_62090.1"/>
    </source>
</evidence>
<proteinExistence type="predicted"/>
<accession>A0AA85A395</accession>
<dbReference type="SUPFAM" id="SSF50985">
    <property type="entry name" value="RCC1/BLIP-II"/>
    <property type="match status" value="1"/>
</dbReference>
<dbReference type="PROSITE" id="PS00626">
    <property type="entry name" value="RCC1_2"/>
    <property type="match status" value="2"/>
</dbReference>
<dbReference type="InterPro" id="IPR009091">
    <property type="entry name" value="RCC1/BLIP-II"/>
</dbReference>
<dbReference type="Pfam" id="PF00415">
    <property type="entry name" value="RCC1"/>
    <property type="match status" value="3"/>
</dbReference>
<feature type="repeat" description="RCC1" evidence="1">
    <location>
        <begin position="161"/>
        <end position="212"/>
    </location>
</feature>